<reference evidence="16" key="1">
    <citation type="submission" date="2025-08" db="UniProtKB">
        <authorList>
            <consortium name="Ensembl"/>
        </authorList>
    </citation>
    <scope>IDENTIFICATION</scope>
</reference>
<dbReference type="GO" id="GO:0020037">
    <property type="term" value="F:heme binding"/>
    <property type="evidence" value="ECO:0007669"/>
    <property type="project" value="InterPro"/>
</dbReference>
<comment type="cofactor">
    <cofactor evidence="1 13">
        <name>heme</name>
        <dbReference type="ChEBI" id="CHEBI:30413"/>
    </cofactor>
</comment>
<evidence type="ECO:0000256" key="13">
    <source>
        <dbReference type="PIRSR" id="PIRSR602401-1"/>
    </source>
</evidence>
<dbReference type="InterPro" id="IPR002401">
    <property type="entry name" value="Cyt_P450_E_grp-I"/>
</dbReference>
<dbReference type="Gene3D" id="1.10.630.10">
    <property type="entry name" value="Cytochrome P450"/>
    <property type="match status" value="1"/>
</dbReference>
<evidence type="ECO:0000256" key="6">
    <source>
        <dbReference type="ARBA" id="ARBA00022723"/>
    </source>
</evidence>
<evidence type="ECO:0000256" key="10">
    <source>
        <dbReference type="ARBA" id="ARBA00023004"/>
    </source>
</evidence>
<evidence type="ECO:0000256" key="1">
    <source>
        <dbReference type="ARBA" id="ARBA00001971"/>
    </source>
</evidence>
<evidence type="ECO:0000256" key="2">
    <source>
        <dbReference type="ARBA" id="ARBA00004174"/>
    </source>
</evidence>
<dbReference type="PRINTS" id="PR00385">
    <property type="entry name" value="P450"/>
</dbReference>
<dbReference type="CDD" id="cd11026">
    <property type="entry name" value="CYP2"/>
    <property type="match status" value="1"/>
</dbReference>
<dbReference type="SUPFAM" id="SSF48264">
    <property type="entry name" value="Cytochrome P450"/>
    <property type="match status" value="1"/>
</dbReference>
<dbReference type="PROSITE" id="PS00086">
    <property type="entry name" value="CYTOCHROME_P450"/>
    <property type="match status" value="1"/>
</dbReference>
<evidence type="ECO:0008006" key="18">
    <source>
        <dbReference type="Google" id="ProtNLM"/>
    </source>
</evidence>
<evidence type="ECO:0000256" key="11">
    <source>
        <dbReference type="ARBA" id="ARBA00023033"/>
    </source>
</evidence>
<accession>A0A8C5QNA2</accession>
<name>A0A8C5QNA2_9ANUR</name>
<dbReference type="GO" id="GO:0008392">
    <property type="term" value="F:arachidonate epoxygenase activity"/>
    <property type="evidence" value="ECO:0007669"/>
    <property type="project" value="TreeGrafter"/>
</dbReference>
<dbReference type="InterPro" id="IPR050182">
    <property type="entry name" value="Cytochrome_P450_fam2"/>
</dbReference>
<keyword evidence="8" id="KW-0492">Microsome</keyword>
<organism evidence="16 17">
    <name type="scientific">Leptobrachium leishanense</name>
    <name type="common">Leishan spiny toad</name>
    <dbReference type="NCBI Taxonomy" id="445787"/>
    <lineage>
        <taxon>Eukaryota</taxon>
        <taxon>Metazoa</taxon>
        <taxon>Chordata</taxon>
        <taxon>Craniata</taxon>
        <taxon>Vertebrata</taxon>
        <taxon>Euteleostomi</taxon>
        <taxon>Amphibia</taxon>
        <taxon>Batrachia</taxon>
        <taxon>Anura</taxon>
        <taxon>Pelobatoidea</taxon>
        <taxon>Megophryidae</taxon>
        <taxon>Leptobrachium</taxon>
    </lineage>
</organism>
<evidence type="ECO:0000256" key="9">
    <source>
        <dbReference type="ARBA" id="ARBA00023002"/>
    </source>
</evidence>
<comment type="similarity">
    <text evidence="4 14">Belongs to the cytochrome P450 family.</text>
</comment>
<evidence type="ECO:0000256" key="12">
    <source>
        <dbReference type="ARBA" id="ARBA00023136"/>
    </source>
</evidence>
<dbReference type="Proteomes" id="UP000694569">
    <property type="component" value="Unplaced"/>
</dbReference>
<dbReference type="AlphaFoldDB" id="A0A8C5QNA2"/>
<dbReference type="PRINTS" id="PR00463">
    <property type="entry name" value="EP450I"/>
</dbReference>
<comment type="subcellular location">
    <subcellularLocation>
        <location evidence="3">Endoplasmic reticulum membrane</location>
        <topology evidence="3">Peripheral membrane protein</topology>
    </subcellularLocation>
    <subcellularLocation>
        <location evidence="2">Microsome membrane</location>
        <topology evidence="2">Peripheral membrane protein</topology>
    </subcellularLocation>
</comment>
<dbReference type="GeneTree" id="ENSGT00940000162064"/>
<dbReference type="Pfam" id="PF00067">
    <property type="entry name" value="p450"/>
    <property type="match status" value="1"/>
</dbReference>
<dbReference type="Ensembl" id="ENSLLET00000042369.1">
    <property type="protein sequence ID" value="ENSLLEP00000040719.1"/>
    <property type="gene ID" value="ENSLLEG00000025773.1"/>
</dbReference>
<feature type="transmembrane region" description="Helical" evidence="15">
    <location>
        <begin position="6"/>
        <end position="23"/>
    </location>
</feature>
<feature type="binding site" description="axial binding residue" evidence="13">
    <location>
        <position position="438"/>
    </location>
    <ligand>
        <name>heme</name>
        <dbReference type="ChEBI" id="CHEBI:30413"/>
    </ligand>
    <ligandPart>
        <name>Fe</name>
        <dbReference type="ChEBI" id="CHEBI:18248"/>
    </ligandPart>
</feature>
<evidence type="ECO:0000313" key="16">
    <source>
        <dbReference type="Ensembl" id="ENSLLEP00000040719.1"/>
    </source>
</evidence>
<evidence type="ECO:0000256" key="15">
    <source>
        <dbReference type="SAM" id="Phobius"/>
    </source>
</evidence>
<dbReference type="GO" id="GO:0016712">
    <property type="term" value="F:oxidoreductase activity, acting on paired donors, with incorporation or reduction of molecular oxygen, reduced flavin or flavoprotein as one donor, and incorporation of one atom of oxygen"/>
    <property type="evidence" value="ECO:0007669"/>
    <property type="project" value="InterPro"/>
</dbReference>
<dbReference type="PANTHER" id="PTHR24300:SF393">
    <property type="entry name" value="CYTOCHROME P450 2A6"/>
    <property type="match status" value="1"/>
</dbReference>
<dbReference type="InterPro" id="IPR008067">
    <property type="entry name" value="Cyt_P450_E_grp-I_CYP2A-like"/>
</dbReference>
<dbReference type="GO" id="GO:0006805">
    <property type="term" value="P:xenobiotic metabolic process"/>
    <property type="evidence" value="ECO:0007669"/>
    <property type="project" value="TreeGrafter"/>
</dbReference>
<keyword evidence="12 15" id="KW-0472">Membrane</keyword>
<keyword evidence="9 14" id="KW-0560">Oxidoreductase</keyword>
<dbReference type="GO" id="GO:0005506">
    <property type="term" value="F:iron ion binding"/>
    <property type="evidence" value="ECO:0007669"/>
    <property type="project" value="InterPro"/>
</dbReference>
<dbReference type="PRINTS" id="PR01684">
    <property type="entry name" value="EP450ICYP2A"/>
</dbReference>
<dbReference type="InterPro" id="IPR017972">
    <property type="entry name" value="Cyt_P450_CS"/>
</dbReference>
<dbReference type="PANTHER" id="PTHR24300">
    <property type="entry name" value="CYTOCHROME P450 508A4-RELATED"/>
    <property type="match status" value="1"/>
</dbReference>
<evidence type="ECO:0000256" key="4">
    <source>
        <dbReference type="ARBA" id="ARBA00010617"/>
    </source>
</evidence>
<keyword evidence="10 13" id="KW-0408">Iron</keyword>
<proteinExistence type="inferred from homology"/>
<evidence type="ECO:0000256" key="5">
    <source>
        <dbReference type="ARBA" id="ARBA00022617"/>
    </source>
</evidence>
<evidence type="ECO:0000256" key="3">
    <source>
        <dbReference type="ARBA" id="ARBA00004406"/>
    </source>
</evidence>
<dbReference type="InterPro" id="IPR036396">
    <property type="entry name" value="Cyt_P450_sf"/>
</dbReference>
<evidence type="ECO:0000256" key="14">
    <source>
        <dbReference type="RuleBase" id="RU000461"/>
    </source>
</evidence>
<keyword evidence="6 13" id="KW-0479">Metal-binding</keyword>
<keyword evidence="15" id="KW-1133">Transmembrane helix</keyword>
<reference evidence="16" key="2">
    <citation type="submission" date="2025-09" db="UniProtKB">
        <authorList>
            <consortium name="Ensembl"/>
        </authorList>
    </citation>
    <scope>IDENTIFICATION</scope>
</reference>
<dbReference type="GO" id="GO:0005789">
    <property type="term" value="C:endoplasmic reticulum membrane"/>
    <property type="evidence" value="ECO:0007669"/>
    <property type="project" value="UniProtKB-SubCell"/>
</dbReference>
<evidence type="ECO:0000256" key="8">
    <source>
        <dbReference type="ARBA" id="ARBA00022848"/>
    </source>
</evidence>
<dbReference type="FunFam" id="1.10.630.10:FF:000238">
    <property type="entry name" value="Cytochrome P450 2A6"/>
    <property type="match status" value="1"/>
</dbReference>
<dbReference type="InterPro" id="IPR001128">
    <property type="entry name" value="Cyt_P450"/>
</dbReference>
<dbReference type="GO" id="GO:0019373">
    <property type="term" value="P:epoxygenase P450 pathway"/>
    <property type="evidence" value="ECO:0007669"/>
    <property type="project" value="TreeGrafter"/>
</dbReference>
<keyword evidence="17" id="KW-1185">Reference proteome</keyword>
<keyword evidence="7" id="KW-0256">Endoplasmic reticulum</keyword>
<keyword evidence="15" id="KW-0812">Transmembrane</keyword>
<sequence length="567" mass="65005">MESIGIDTLLVGLISFLLICIVWNSMRRKHNLPPGPTPLPLIGNLLQIQRGQLVNSLLKFSKQYGSVYTLYFGPKPVICLSGYETVKEALIDKAEEFGGRGRLPTLEKVVQMYGITLSNGERWRQIRNFTFRNLRDLGFGKKRFEEKVQEEAQYVVEELKKLKGKPLDVTKLIMDAISNILFAIIFGNRYEYKDETFVRLLGIVQETFYLISSPWGQLHTIFPQIMDYIPGPHQNVTTVSEKLLSFIRERVKISQETLDKASPRHFIDSFLIKMEMEKDNPSSEFNERNLIAAIHNLFVAGTEAVTSTLNHTFLVLLYYPEVQEKLQMEIDRVIGRDRIPIINDRADMPYTDAVMNEVHRFCDLAPFSVPHMVTKDVEFRGYLIPKGTEVYPLLFSVHRDPTKFSTPYKFNPNHFLDENGKFMKNDAMMAFSAGKRICPGESLARMEFFLFLTTILQNFKLTSQTRFTEADIAPKLAGFLNTPIHYELSFIPRNGQTDRQTVMGRHWRNSQTNINSFLQLQCACLVQKEPFGSDIQVAKLKPRLDSKPSGQRLCSAQIVLSGCSAFH</sequence>
<dbReference type="OrthoDB" id="1103324at2759"/>
<keyword evidence="5 13" id="KW-0349">Heme</keyword>
<evidence type="ECO:0000256" key="7">
    <source>
        <dbReference type="ARBA" id="ARBA00022824"/>
    </source>
</evidence>
<keyword evidence="11 14" id="KW-0503">Monooxygenase</keyword>
<protein>
    <recommendedName>
        <fullName evidence="18">Cytochrome P450</fullName>
    </recommendedName>
</protein>
<evidence type="ECO:0000313" key="17">
    <source>
        <dbReference type="Proteomes" id="UP000694569"/>
    </source>
</evidence>